<dbReference type="Gene3D" id="3.30.460.30">
    <property type="entry name" value="Glutamyl-tRNA reductase, N-terminal domain"/>
    <property type="match status" value="1"/>
</dbReference>
<dbReference type="GO" id="GO:0008883">
    <property type="term" value="F:glutamyl-tRNA reductase activity"/>
    <property type="evidence" value="ECO:0007669"/>
    <property type="project" value="UniProtKB-UniRule"/>
</dbReference>
<feature type="active site" description="Nucleophile" evidence="4 5">
    <location>
        <position position="55"/>
    </location>
</feature>
<gene>
    <name evidence="4" type="primary">hemA</name>
    <name evidence="11" type="ORF">CLV84_2465</name>
</gene>
<comment type="domain">
    <text evidence="4">Possesses an unusual extended V-shaped dimeric structure with each monomer consisting of three distinct domains arranged along a curved 'spinal' alpha-helix. The N-terminal catalytic domain specifically recognizes the glutamate moiety of the substrate. The second domain is the NADPH-binding domain, and the third C-terminal domain is responsible for dimerization.</text>
</comment>
<feature type="binding site" evidence="4 6">
    <location>
        <begin position="54"/>
        <end position="57"/>
    </location>
    <ligand>
        <name>substrate</name>
    </ligand>
</feature>
<dbReference type="PANTHER" id="PTHR43013:SF1">
    <property type="entry name" value="GLUTAMYL-TRNA REDUCTASE"/>
    <property type="match status" value="1"/>
</dbReference>
<reference evidence="11 12" key="1">
    <citation type="submission" date="2018-02" db="EMBL/GenBank/DDBJ databases">
        <title>Genomic Encyclopedia of Archaeal and Bacterial Type Strains, Phase II (KMG-II): from individual species to whole genera.</title>
        <authorList>
            <person name="Goeker M."/>
        </authorList>
    </citation>
    <scope>NUCLEOTIDE SEQUENCE [LARGE SCALE GENOMIC DNA]</scope>
    <source>
        <strain evidence="11 12">DSM 29526</strain>
    </source>
</reference>
<accession>A0A2S6I304</accession>
<comment type="caution">
    <text evidence="11">The sequence shown here is derived from an EMBL/GenBank/DDBJ whole genome shotgun (WGS) entry which is preliminary data.</text>
</comment>
<dbReference type="RefSeq" id="WP_104420058.1">
    <property type="nucleotide sequence ID" value="NZ_PTJC01000006.1"/>
</dbReference>
<dbReference type="InterPro" id="IPR015895">
    <property type="entry name" value="4pyrrol_synth_GluRdtase_N"/>
</dbReference>
<dbReference type="InterPro" id="IPR006151">
    <property type="entry name" value="Shikm_DH/Glu-tRNA_Rdtase"/>
</dbReference>
<feature type="binding site" evidence="4 7">
    <location>
        <begin position="187"/>
        <end position="192"/>
    </location>
    <ligand>
        <name>NADP(+)</name>
        <dbReference type="ChEBI" id="CHEBI:58349"/>
    </ligand>
</feature>
<feature type="binding site" evidence="4 6">
    <location>
        <position position="119"/>
    </location>
    <ligand>
        <name>substrate</name>
    </ligand>
</feature>
<comment type="similarity">
    <text evidence="4">Belongs to the glutamyl-tRNA reductase family.</text>
</comment>
<dbReference type="OrthoDB" id="110209at2"/>
<comment type="catalytic activity">
    <reaction evidence="4">
        <text>(S)-4-amino-5-oxopentanoate + tRNA(Glu) + NADP(+) = L-glutamyl-tRNA(Glu) + NADPH + H(+)</text>
        <dbReference type="Rhea" id="RHEA:12344"/>
        <dbReference type="Rhea" id="RHEA-COMP:9663"/>
        <dbReference type="Rhea" id="RHEA-COMP:9680"/>
        <dbReference type="ChEBI" id="CHEBI:15378"/>
        <dbReference type="ChEBI" id="CHEBI:57501"/>
        <dbReference type="ChEBI" id="CHEBI:57783"/>
        <dbReference type="ChEBI" id="CHEBI:58349"/>
        <dbReference type="ChEBI" id="CHEBI:78442"/>
        <dbReference type="ChEBI" id="CHEBI:78520"/>
        <dbReference type="EC" id="1.2.1.70"/>
    </reaction>
</comment>
<feature type="site" description="Important for activity" evidence="4 8">
    <location>
        <position position="98"/>
    </location>
</feature>
<dbReference type="UniPathway" id="UPA00251">
    <property type="reaction ID" value="UER00316"/>
</dbReference>
<evidence type="ECO:0000256" key="1">
    <source>
        <dbReference type="ARBA" id="ARBA00022857"/>
    </source>
</evidence>
<protein>
    <recommendedName>
        <fullName evidence="4">Glutamyl-tRNA reductase</fullName>
        <shortName evidence="4">GluTR</shortName>
        <ecNumber evidence="4">1.2.1.70</ecNumber>
    </recommendedName>
</protein>
<dbReference type="Proteomes" id="UP000237662">
    <property type="component" value="Unassembled WGS sequence"/>
</dbReference>
<dbReference type="PANTHER" id="PTHR43013">
    <property type="entry name" value="GLUTAMYL-TRNA REDUCTASE"/>
    <property type="match status" value="1"/>
</dbReference>
<dbReference type="NCBIfam" id="TIGR01035">
    <property type="entry name" value="hemA"/>
    <property type="match status" value="1"/>
</dbReference>
<proteinExistence type="inferred from homology"/>
<feature type="domain" description="Glutamyl-tRNA reductase N-terminal" evidence="10">
    <location>
        <begin position="9"/>
        <end position="155"/>
    </location>
</feature>
<evidence type="ECO:0000256" key="5">
    <source>
        <dbReference type="PIRSR" id="PIRSR000445-1"/>
    </source>
</evidence>
<dbReference type="HAMAP" id="MF_00087">
    <property type="entry name" value="Glu_tRNA_reductase"/>
    <property type="match status" value="1"/>
</dbReference>
<evidence type="ECO:0000256" key="2">
    <source>
        <dbReference type="ARBA" id="ARBA00023002"/>
    </source>
</evidence>
<dbReference type="Pfam" id="PF01488">
    <property type="entry name" value="Shikimate_DH"/>
    <property type="match status" value="1"/>
</dbReference>
<comment type="miscellaneous">
    <text evidence="4">During catalysis, the active site Cys acts as a nucleophile attacking the alpha-carbonyl group of tRNA-bound glutamate with the formation of a thioester intermediate between enzyme and glutamate, and the concomitant release of tRNA(Glu). The thioester intermediate is finally reduced by direct hydride transfer from NADPH, to form the product GSA.</text>
</comment>
<dbReference type="GO" id="GO:0019353">
    <property type="term" value="P:protoporphyrinogen IX biosynthetic process from glutamate"/>
    <property type="evidence" value="ECO:0007669"/>
    <property type="project" value="TreeGrafter"/>
</dbReference>
<keyword evidence="2 4" id="KW-0560">Oxidoreductase</keyword>
<dbReference type="Gene3D" id="3.40.50.720">
    <property type="entry name" value="NAD(P)-binding Rossmann-like Domain"/>
    <property type="match status" value="1"/>
</dbReference>
<feature type="domain" description="Quinate/shikimate 5-dehydrogenase/glutamyl-tRNA reductase" evidence="9">
    <location>
        <begin position="178"/>
        <end position="303"/>
    </location>
</feature>
<dbReference type="EC" id="1.2.1.70" evidence="4"/>
<comment type="subunit">
    <text evidence="4">Homodimer.</text>
</comment>
<evidence type="ECO:0000256" key="8">
    <source>
        <dbReference type="PIRSR" id="PIRSR000445-4"/>
    </source>
</evidence>
<evidence type="ECO:0000256" key="4">
    <source>
        <dbReference type="HAMAP-Rule" id="MF_00087"/>
    </source>
</evidence>
<evidence type="ECO:0000256" key="7">
    <source>
        <dbReference type="PIRSR" id="PIRSR000445-3"/>
    </source>
</evidence>
<evidence type="ECO:0000313" key="12">
    <source>
        <dbReference type="Proteomes" id="UP000237662"/>
    </source>
</evidence>
<dbReference type="InterPro" id="IPR036343">
    <property type="entry name" value="GluRdtase_N_sf"/>
</dbReference>
<evidence type="ECO:0000256" key="3">
    <source>
        <dbReference type="ARBA" id="ARBA00023244"/>
    </source>
</evidence>
<dbReference type="AlphaFoldDB" id="A0A2S6I304"/>
<sequence length="403" mass="45582">MLQHFHILTLTHRNAKLKEIGELVAAFEGGTGLQDHLTRLRDAGIVKEVFYASTCNRILLLFTTDRRVDDSFRQSLLPHSEPGLAKLRHFNGLNALRHLYEVAGSIDSLVVGERQILGQLRESQEMCRKWGLIGDDLRIITNRAVLAAKDIYANTRIGEKSVSIVSLSMQELQRHAPSRRARILLVGAGQTNVLVAKFLRKQGYTHVTVANRTLARAQQLAAGFADGTGLQLDQLDSYTGGFDVLFVCTAAAEATISPERFRQLLGSEEATQKIVVDLGVPADVDEATVRMFPFTYIAIEHLRSLAAENMEFRHREVDLAHEIVDRHLKETEMVYQTRLIERAMSEVPSRIKEIRHTAVTKIFRKELEDLDPETRELMDRMMLYMEKRCIGIPMQAAREAVVR</sequence>
<comment type="function">
    <text evidence="4">Catalyzes the NADPH-dependent reduction of glutamyl-tRNA(Glu) to glutamate 1-semialdehyde (GSA).</text>
</comment>
<dbReference type="InterPro" id="IPR036291">
    <property type="entry name" value="NAD(P)-bd_dom_sf"/>
</dbReference>
<dbReference type="InterPro" id="IPR000343">
    <property type="entry name" value="4pyrrol_synth_GluRdtase"/>
</dbReference>
<evidence type="ECO:0000259" key="9">
    <source>
        <dbReference type="Pfam" id="PF01488"/>
    </source>
</evidence>
<dbReference type="InterPro" id="IPR018214">
    <property type="entry name" value="GluRdtase_CS"/>
</dbReference>
<dbReference type="PIRSF" id="PIRSF000445">
    <property type="entry name" value="4pyrrol_synth_GluRdtase"/>
    <property type="match status" value="1"/>
</dbReference>
<dbReference type="PROSITE" id="PS00747">
    <property type="entry name" value="GLUTR"/>
    <property type="match status" value="1"/>
</dbReference>
<dbReference type="SUPFAM" id="SSF69742">
    <property type="entry name" value="Glutamyl tRNA-reductase catalytic, N-terminal domain"/>
    <property type="match status" value="1"/>
</dbReference>
<keyword evidence="3 4" id="KW-0627">Porphyrin biosynthesis</keyword>
<dbReference type="EMBL" id="PTJC01000006">
    <property type="protein sequence ID" value="PPK85564.1"/>
    <property type="molecule type" value="Genomic_DNA"/>
</dbReference>
<keyword evidence="12" id="KW-1185">Reference proteome</keyword>
<evidence type="ECO:0000259" key="10">
    <source>
        <dbReference type="Pfam" id="PF05201"/>
    </source>
</evidence>
<dbReference type="GO" id="GO:0050661">
    <property type="term" value="F:NADP binding"/>
    <property type="evidence" value="ECO:0007669"/>
    <property type="project" value="InterPro"/>
</dbReference>
<keyword evidence="1 4" id="KW-0521">NADP</keyword>
<name>A0A2S6I304_9BACT</name>
<evidence type="ECO:0000256" key="6">
    <source>
        <dbReference type="PIRSR" id="PIRSR000445-2"/>
    </source>
</evidence>
<comment type="pathway">
    <text evidence="4">Porphyrin-containing compound metabolism; protoporphyrin-IX biosynthesis; 5-aminolevulinate from L-glutamyl-tRNA(Glu): step 1/2.</text>
</comment>
<feature type="binding site" evidence="4 6">
    <location>
        <position position="108"/>
    </location>
    <ligand>
        <name>substrate</name>
    </ligand>
</feature>
<evidence type="ECO:0000313" key="11">
    <source>
        <dbReference type="EMBL" id="PPK85564.1"/>
    </source>
</evidence>
<organism evidence="11 12">
    <name type="scientific">Neolewinella xylanilytica</name>
    <dbReference type="NCBI Taxonomy" id="1514080"/>
    <lineage>
        <taxon>Bacteria</taxon>
        <taxon>Pseudomonadati</taxon>
        <taxon>Bacteroidota</taxon>
        <taxon>Saprospiria</taxon>
        <taxon>Saprospirales</taxon>
        <taxon>Lewinellaceae</taxon>
        <taxon>Neolewinella</taxon>
    </lineage>
</organism>
<dbReference type="Pfam" id="PF05201">
    <property type="entry name" value="GlutR_N"/>
    <property type="match status" value="1"/>
</dbReference>
<feature type="binding site" evidence="4 6">
    <location>
        <begin position="113"/>
        <end position="115"/>
    </location>
    <ligand>
        <name>substrate</name>
    </ligand>
</feature>
<dbReference type="SUPFAM" id="SSF51735">
    <property type="entry name" value="NAD(P)-binding Rossmann-fold domains"/>
    <property type="match status" value="1"/>
</dbReference>